<sequence length="140" mass="15947">MATKIVVDTSVFVSALIGSRGPSRELIRLCLKGEYQPLMGNALFCEYESVIFRDEVQAKCSLTQDEIIVLFEAFLSVNQWINIYYLWRPNLQDEADNHLIELALAGNASFIVTNNVRDFQNSELLFPALSIFKPEQIIRS</sequence>
<dbReference type="InterPro" id="IPR002716">
    <property type="entry name" value="PIN_dom"/>
</dbReference>
<dbReference type="Pfam" id="PF13470">
    <property type="entry name" value="PIN_3"/>
    <property type="match status" value="1"/>
</dbReference>
<dbReference type="eggNOG" id="COG1569">
    <property type="taxonomic scope" value="Bacteria"/>
</dbReference>
<dbReference type="NCBIfam" id="TIGR00305">
    <property type="entry name" value="putative toxin-antitoxin system toxin component, PIN family"/>
    <property type="match status" value="1"/>
</dbReference>
<dbReference type="KEGG" id="cyp:PCC8801_0993"/>
<reference evidence="3" key="1">
    <citation type="journal article" date="2011" name="MBio">
        <title>Novel metabolic attributes of the genus Cyanothece, comprising a group of unicellular nitrogen-fixing Cyanobacteria.</title>
        <authorList>
            <person name="Bandyopadhyay A."/>
            <person name="Elvitigala T."/>
            <person name="Welsh E."/>
            <person name="Stockel J."/>
            <person name="Liberton M."/>
            <person name="Min H."/>
            <person name="Sherman L.A."/>
            <person name="Pakrasi H.B."/>
        </authorList>
    </citation>
    <scope>NUCLEOTIDE SEQUENCE [LARGE SCALE GENOMIC DNA]</scope>
    <source>
        <strain evidence="3">PCC 8801</strain>
    </source>
</reference>
<dbReference type="AlphaFoldDB" id="B7K0S8"/>
<keyword evidence="3" id="KW-1185">Reference proteome</keyword>
<dbReference type="PANTHER" id="PTHR34610:SF3">
    <property type="entry name" value="SSL7007 PROTEIN"/>
    <property type="match status" value="1"/>
</dbReference>
<organism evidence="2 3">
    <name type="scientific">Rippkaea orientalis (strain PCC 8801 / RF-1)</name>
    <name type="common">Cyanothece sp. (strain PCC 8801)</name>
    <dbReference type="NCBI Taxonomy" id="41431"/>
    <lineage>
        <taxon>Bacteria</taxon>
        <taxon>Bacillati</taxon>
        <taxon>Cyanobacteriota</taxon>
        <taxon>Cyanophyceae</taxon>
        <taxon>Oscillatoriophycideae</taxon>
        <taxon>Chroococcales</taxon>
        <taxon>Aphanothecaceae</taxon>
        <taxon>Rippkaea</taxon>
        <taxon>Rippkaea orientalis</taxon>
    </lineage>
</organism>
<dbReference type="OrthoDB" id="271187at2"/>
<feature type="domain" description="PIN" evidence="1">
    <location>
        <begin position="4"/>
        <end position="117"/>
    </location>
</feature>
<protein>
    <recommendedName>
        <fullName evidence="1">PIN domain-containing protein</fullName>
    </recommendedName>
</protein>
<dbReference type="HOGENOM" id="CLU_116617_2_0_3"/>
<dbReference type="EMBL" id="CP001287">
    <property type="protein sequence ID" value="ACK65069.1"/>
    <property type="molecule type" value="Genomic_DNA"/>
</dbReference>
<dbReference type="RefSeq" id="WP_012594344.1">
    <property type="nucleotide sequence ID" value="NC_011726.1"/>
</dbReference>
<proteinExistence type="predicted"/>
<dbReference type="SUPFAM" id="SSF88723">
    <property type="entry name" value="PIN domain-like"/>
    <property type="match status" value="1"/>
</dbReference>
<accession>B7K0S8</accession>
<evidence type="ECO:0000259" key="1">
    <source>
        <dbReference type="Pfam" id="PF13470"/>
    </source>
</evidence>
<dbReference type="Proteomes" id="UP000008204">
    <property type="component" value="Chromosome"/>
</dbReference>
<name>B7K0S8_RIPO1</name>
<evidence type="ECO:0000313" key="3">
    <source>
        <dbReference type="Proteomes" id="UP000008204"/>
    </source>
</evidence>
<dbReference type="InterPro" id="IPR002850">
    <property type="entry name" value="PIN_toxin-like"/>
</dbReference>
<dbReference type="STRING" id="41431.PCC8801_0993"/>
<evidence type="ECO:0000313" key="2">
    <source>
        <dbReference type="EMBL" id="ACK65069.1"/>
    </source>
</evidence>
<dbReference type="InterPro" id="IPR029060">
    <property type="entry name" value="PIN-like_dom_sf"/>
</dbReference>
<dbReference type="PANTHER" id="PTHR34610">
    <property type="entry name" value="SSL7007 PROTEIN"/>
    <property type="match status" value="1"/>
</dbReference>
<gene>
    <name evidence="2" type="ordered locus">PCC8801_0993</name>
</gene>